<evidence type="ECO:0000256" key="2">
    <source>
        <dbReference type="ARBA" id="ARBA00005080"/>
    </source>
</evidence>
<dbReference type="GO" id="GO:0005737">
    <property type="term" value="C:cytoplasm"/>
    <property type="evidence" value="ECO:0007669"/>
    <property type="project" value="TreeGrafter"/>
</dbReference>
<dbReference type="GO" id="GO:0003934">
    <property type="term" value="F:GTP cyclohydrolase I activity"/>
    <property type="evidence" value="ECO:0007669"/>
    <property type="project" value="UniProtKB-UniRule"/>
</dbReference>
<feature type="binding site" evidence="5">
    <location>
        <position position="155"/>
    </location>
    <ligand>
        <name>Zn(2+)</name>
        <dbReference type="ChEBI" id="CHEBI:29105"/>
    </ligand>
</feature>
<dbReference type="SUPFAM" id="SSF55620">
    <property type="entry name" value="Tetrahydrobiopterin biosynthesis enzymes-like"/>
    <property type="match status" value="1"/>
</dbReference>
<dbReference type="GO" id="GO:0008270">
    <property type="term" value="F:zinc ion binding"/>
    <property type="evidence" value="ECO:0007669"/>
    <property type="project" value="UniProtKB-UniRule"/>
</dbReference>
<keyword evidence="5" id="KW-0547">Nucleotide-binding</keyword>
<keyword evidence="5" id="KW-0862">Zinc</keyword>
<keyword evidence="4 5" id="KW-0378">Hydrolase</keyword>
<dbReference type="PANTHER" id="PTHR11109:SF7">
    <property type="entry name" value="GTP CYCLOHYDROLASE 1"/>
    <property type="match status" value="1"/>
</dbReference>
<dbReference type="InterPro" id="IPR018234">
    <property type="entry name" value="GTP_CycHdrlase_I_CS"/>
</dbReference>
<dbReference type="OrthoDB" id="9801207at2"/>
<dbReference type="PANTHER" id="PTHR11109">
    <property type="entry name" value="GTP CYCLOHYDROLASE I"/>
    <property type="match status" value="1"/>
</dbReference>
<evidence type="ECO:0000256" key="3">
    <source>
        <dbReference type="ARBA" id="ARBA00022563"/>
    </source>
</evidence>
<dbReference type="PROSITE" id="PS00859">
    <property type="entry name" value="GTP_CYCLOHYDROL_1_1"/>
    <property type="match status" value="1"/>
</dbReference>
<comment type="caution">
    <text evidence="7">The sequence shown here is derived from an EMBL/GenBank/DDBJ whole genome shotgun (WGS) entry which is preliminary data.</text>
</comment>
<dbReference type="Gene3D" id="3.30.1130.10">
    <property type="match status" value="1"/>
</dbReference>
<dbReference type="InterPro" id="IPR043134">
    <property type="entry name" value="GTP-CH-I_N"/>
</dbReference>
<evidence type="ECO:0000256" key="4">
    <source>
        <dbReference type="ARBA" id="ARBA00022801"/>
    </source>
</evidence>
<dbReference type="HAMAP" id="MF_00223">
    <property type="entry name" value="FolE"/>
    <property type="match status" value="1"/>
</dbReference>
<dbReference type="InterPro" id="IPR043133">
    <property type="entry name" value="GTP-CH-I_C/QueF"/>
</dbReference>
<dbReference type="NCBIfam" id="NF006826">
    <property type="entry name" value="PRK09347.1-3"/>
    <property type="match status" value="1"/>
</dbReference>
<feature type="binding site" evidence="5">
    <location>
        <position position="87"/>
    </location>
    <ligand>
        <name>Zn(2+)</name>
        <dbReference type="ChEBI" id="CHEBI:29105"/>
    </ligand>
</feature>
<accession>A0A540W952</accession>
<dbReference type="GO" id="GO:0046654">
    <property type="term" value="P:tetrahydrofolate biosynthetic process"/>
    <property type="evidence" value="ECO:0007669"/>
    <property type="project" value="UniProtKB-UniRule"/>
</dbReference>
<comment type="catalytic activity">
    <reaction evidence="1 5">
        <text>GTP + H2O = 7,8-dihydroneopterin 3'-triphosphate + formate + H(+)</text>
        <dbReference type="Rhea" id="RHEA:17473"/>
        <dbReference type="ChEBI" id="CHEBI:15377"/>
        <dbReference type="ChEBI" id="CHEBI:15378"/>
        <dbReference type="ChEBI" id="CHEBI:15740"/>
        <dbReference type="ChEBI" id="CHEBI:37565"/>
        <dbReference type="ChEBI" id="CHEBI:58462"/>
        <dbReference type="EC" id="3.5.4.16"/>
    </reaction>
</comment>
<evidence type="ECO:0000313" key="7">
    <source>
        <dbReference type="EMBL" id="TQF05556.1"/>
    </source>
</evidence>
<evidence type="ECO:0000256" key="5">
    <source>
        <dbReference type="HAMAP-Rule" id="MF_00223"/>
    </source>
</evidence>
<proteinExistence type="inferred from homology"/>
<keyword evidence="3 5" id="KW-0554">One-carbon metabolism</keyword>
<dbReference type="GO" id="GO:0006729">
    <property type="term" value="P:tetrahydrobiopterin biosynthetic process"/>
    <property type="evidence" value="ECO:0007669"/>
    <property type="project" value="TreeGrafter"/>
</dbReference>
<comment type="pathway">
    <text evidence="2 5">Cofactor biosynthesis; 7,8-dihydroneopterin triphosphate biosynthesis; 7,8-dihydroneopterin triphosphate from GTP: step 1/1.</text>
</comment>
<reference evidence="7 8" key="1">
    <citation type="submission" date="2019-06" db="EMBL/GenBank/DDBJ databases">
        <title>Description of Kitasatospora acidophila sp. nov. isolated from pine grove soil, and reclassification of Streptomyces novaecaesareae to Kitasatospora novaeceasareae comb. nov.</title>
        <authorList>
            <person name="Kim M.J."/>
        </authorList>
    </citation>
    <scope>NUCLEOTIDE SEQUENCE [LARGE SCALE GENOMIC DNA]</scope>
    <source>
        <strain evidence="7 8">MMS16-CNU292</strain>
    </source>
</reference>
<dbReference type="GO" id="GO:0006730">
    <property type="term" value="P:one-carbon metabolic process"/>
    <property type="evidence" value="ECO:0007669"/>
    <property type="project" value="UniProtKB-UniRule"/>
</dbReference>
<dbReference type="UniPathway" id="UPA00848">
    <property type="reaction ID" value="UER00151"/>
</dbReference>
<keyword evidence="8" id="KW-1185">Reference proteome</keyword>
<feature type="binding site" evidence="5">
    <location>
        <position position="84"/>
    </location>
    <ligand>
        <name>Zn(2+)</name>
        <dbReference type="ChEBI" id="CHEBI:29105"/>
    </ligand>
</feature>
<dbReference type="GO" id="GO:0005525">
    <property type="term" value="F:GTP binding"/>
    <property type="evidence" value="ECO:0007669"/>
    <property type="project" value="UniProtKB-KW"/>
</dbReference>
<evidence type="ECO:0000256" key="1">
    <source>
        <dbReference type="ARBA" id="ARBA00001052"/>
    </source>
</evidence>
<dbReference type="InterPro" id="IPR020602">
    <property type="entry name" value="GTP_CycHdrlase_I_dom"/>
</dbReference>
<evidence type="ECO:0000313" key="8">
    <source>
        <dbReference type="Proteomes" id="UP000319103"/>
    </source>
</evidence>
<dbReference type="Pfam" id="PF01227">
    <property type="entry name" value="GTP_cyclohydroI"/>
    <property type="match status" value="1"/>
</dbReference>
<dbReference type="EMBL" id="VIGB01000003">
    <property type="protein sequence ID" value="TQF05556.1"/>
    <property type="molecule type" value="Genomic_DNA"/>
</dbReference>
<sequence>MASIPTPTRRPVDTGRVEHLTRELLVALGEDPDREGLADTPRRVAAWWTDFLDRDHGTLGTTFTHSTTHDDFVLLRGIEVWSLCEHHLLPFRLTVSIAYVPQAQVLGLSKLVRQLRVHAHALQLQERITADVAGDLAKAAGTDDVAVYAEGEHLCMSMRGVETGSVRTVTSCRLGRTASDPELAARIERLALASAR</sequence>
<evidence type="ECO:0000259" key="6">
    <source>
        <dbReference type="Pfam" id="PF01227"/>
    </source>
</evidence>
<protein>
    <recommendedName>
        <fullName evidence="5">GTP cyclohydrolase 1</fullName>
        <ecNumber evidence="5">3.5.4.16</ecNumber>
    </recommendedName>
    <alternativeName>
        <fullName evidence="5">GTP cyclohydrolase I</fullName>
        <shortName evidence="5">GTP-CH-I</shortName>
    </alternativeName>
</protein>
<gene>
    <name evidence="5" type="primary">folE</name>
    <name evidence="7" type="ORF">E6W39_29170</name>
</gene>
<keyword evidence="5" id="KW-0479">Metal-binding</keyword>
<dbReference type="Gene3D" id="1.10.286.10">
    <property type="match status" value="1"/>
</dbReference>
<keyword evidence="5" id="KW-0342">GTP-binding</keyword>
<dbReference type="RefSeq" id="WP_141636031.1">
    <property type="nucleotide sequence ID" value="NZ_VIGB01000003.1"/>
</dbReference>
<comment type="similarity">
    <text evidence="5">Belongs to the GTP cyclohydrolase I family.</text>
</comment>
<comment type="subunit">
    <text evidence="5">Homopolymer.</text>
</comment>
<dbReference type="EC" id="3.5.4.16" evidence="5"/>
<dbReference type="AlphaFoldDB" id="A0A540W952"/>
<name>A0A540W952_9ACTN</name>
<dbReference type="FunFam" id="3.30.1130.10:FF:000001">
    <property type="entry name" value="GTP cyclohydrolase 1"/>
    <property type="match status" value="1"/>
</dbReference>
<feature type="domain" description="GTP cyclohydrolase I" evidence="6">
    <location>
        <begin position="18"/>
        <end position="187"/>
    </location>
</feature>
<dbReference type="Proteomes" id="UP000319103">
    <property type="component" value="Unassembled WGS sequence"/>
</dbReference>
<dbReference type="InterPro" id="IPR001474">
    <property type="entry name" value="GTP_CycHdrlase_I"/>
</dbReference>
<organism evidence="7 8">
    <name type="scientific">Kitasatospora acidiphila</name>
    <dbReference type="NCBI Taxonomy" id="2567942"/>
    <lineage>
        <taxon>Bacteria</taxon>
        <taxon>Bacillati</taxon>
        <taxon>Actinomycetota</taxon>
        <taxon>Actinomycetes</taxon>
        <taxon>Kitasatosporales</taxon>
        <taxon>Streptomycetaceae</taxon>
        <taxon>Kitasatospora</taxon>
    </lineage>
</organism>